<evidence type="ECO:0000313" key="4">
    <source>
        <dbReference type="Proteomes" id="UP000548582"/>
    </source>
</evidence>
<sequence>MPVWLIPMIYSVTSLLGAVLLPRLEHALMPGLDLGVSPSAALAILSGISSGMMALTGIVFSVAFVMLQFSAISYSPRFAARFARDPILYHALGIFFATFTYALAATAWTDRDGSAKVLALSALLAVGLLFVSMIVFALLMRRLGDLQVTETLRYIGDRGREVIRASLAASAAGTQAAAGHGTDAPVTQVLRHDGPPRYVERYDVPALVALARRAGGAIEMDCAVGDMVLDGTLMLQVRGSGASLPEAELRRAVRLGADRTFEQDPKYPLRLLVDVAIKALSPAINDPTTAVQALDQIEDLLRRLARHPLAAGIATDGEGVPRLRFPVPSWSDYLALAFDEIRVFGATSVQVLRRMRAALAGLEEVLGTDPRAAEVRRYMRHMDATIARSAFDEEDRDAARREDPQGLGLTR</sequence>
<keyword evidence="4" id="KW-1185">Reference proteome</keyword>
<organism evidence="3 4">
    <name type="scientific">Neoroseomonas marina</name>
    <dbReference type="NCBI Taxonomy" id="1232220"/>
    <lineage>
        <taxon>Bacteria</taxon>
        <taxon>Pseudomonadati</taxon>
        <taxon>Pseudomonadota</taxon>
        <taxon>Alphaproteobacteria</taxon>
        <taxon>Acetobacterales</taxon>
        <taxon>Acetobacteraceae</taxon>
        <taxon>Neoroseomonas</taxon>
    </lineage>
</organism>
<feature type="transmembrane region" description="Helical" evidence="2">
    <location>
        <begin position="43"/>
        <end position="67"/>
    </location>
</feature>
<feature type="region of interest" description="Disordered" evidence="1">
    <location>
        <begin position="392"/>
        <end position="411"/>
    </location>
</feature>
<dbReference type="EMBL" id="JABBKX010000002">
    <property type="protein sequence ID" value="NMJ41142.1"/>
    <property type="molecule type" value="Genomic_DNA"/>
</dbReference>
<keyword evidence="2" id="KW-0812">Transmembrane</keyword>
<gene>
    <name evidence="3" type="ORF">GWK16_07820</name>
</gene>
<evidence type="ECO:0000256" key="2">
    <source>
        <dbReference type="SAM" id="Phobius"/>
    </source>
</evidence>
<protein>
    <submittedName>
        <fullName evidence="3">DUF2254 domain-containing protein</fullName>
    </submittedName>
</protein>
<name>A0A848EAH4_9PROT</name>
<reference evidence="3 4" key="1">
    <citation type="submission" date="2020-03" db="EMBL/GenBank/DDBJ databases">
        <authorList>
            <person name="Sun Q."/>
        </authorList>
    </citation>
    <scope>NUCLEOTIDE SEQUENCE [LARGE SCALE GENOMIC DNA]</scope>
    <source>
        <strain evidence="3 4">JC162</strain>
    </source>
</reference>
<dbReference type="AlphaFoldDB" id="A0A848EAH4"/>
<dbReference type="Proteomes" id="UP000548582">
    <property type="component" value="Unassembled WGS sequence"/>
</dbReference>
<dbReference type="InterPro" id="IPR018723">
    <property type="entry name" value="DUF2254_membrane"/>
</dbReference>
<feature type="transmembrane region" description="Helical" evidence="2">
    <location>
        <begin position="117"/>
        <end position="139"/>
    </location>
</feature>
<comment type="caution">
    <text evidence="3">The sequence shown here is derived from an EMBL/GenBank/DDBJ whole genome shotgun (WGS) entry which is preliminary data.</text>
</comment>
<evidence type="ECO:0000313" key="3">
    <source>
        <dbReference type="EMBL" id="NMJ41142.1"/>
    </source>
</evidence>
<evidence type="ECO:0000256" key="1">
    <source>
        <dbReference type="SAM" id="MobiDB-lite"/>
    </source>
</evidence>
<feature type="transmembrane region" description="Helical" evidence="2">
    <location>
        <begin position="87"/>
        <end position="105"/>
    </location>
</feature>
<dbReference type="RefSeq" id="WP_170053377.1">
    <property type="nucleotide sequence ID" value="NZ_JABBKX010000002.1"/>
</dbReference>
<proteinExistence type="predicted"/>
<dbReference type="Pfam" id="PF10011">
    <property type="entry name" value="DUF2254"/>
    <property type="match status" value="1"/>
</dbReference>
<keyword evidence="2" id="KW-0472">Membrane</keyword>
<keyword evidence="2" id="KW-1133">Transmembrane helix</keyword>
<accession>A0A848EAH4</accession>